<dbReference type="Proteomes" id="UP000639775">
    <property type="component" value="Unassembled WGS sequence"/>
</dbReference>
<proteinExistence type="predicted"/>
<keyword evidence="3 4" id="KW-0560">Oxidoreductase</keyword>
<keyword evidence="2" id="KW-0169">Cobalamin biosynthesis</keyword>
<dbReference type="GO" id="GO:0009236">
    <property type="term" value="P:cobalamin biosynthetic process"/>
    <property type="evidence" value="ECO:0007669"/>
    <property type="project" value="UniProtKB-KW"/>
</dbReference>
<keyword evidence="5" id="KW-1185">Reference proteome</keyword>
<evidence type="ECO:0000256" key="1">
    <source>
        <dbReference type="ARBA" id="ARBA00004953"/>
    </source>
</evidence>
<comment type="pathway">
    <text evidence="1">Cofactor biosynthesis; adenosylcobalamin biosynthesis.</text>
</comment>
<gene>
    <name evidence="4" type="ORF">HAT86_12875</name>
</gene>
<dbReference type="NCBIfam" id="NF005968">
    <property type="entry name" value="PRK08057.1-2"/>
    <property type="match status" value="1"/>
</dbReference>
<evidence type="ECO:0000313" key="5">
    <source>
        <dbReference type="Proteomes" id="UP000639775"/>
    </source>
</evidence>
<evidence type="ECO:0000256" key="2">
    <source>
        <dbReference type="ARBA" id="ARBA00022573"/>
    </source>
</evidence>
<dbReference type="PANTHER" id="PTHR36925:SF1">
    <property type="entry name" value="COBALT-PRECORRIN-6A REDUCTASE"/>
    <property type="match status" value="1"/>
</dbReference>
<name>A0A967BC94_9RHOB</name>
<dbReference type="Pfam" id="PF02571">
    <property type="entry name" value="CbiJ"/>
    <property type="match status" value="1"/>
</dbReference>
<dbReference type="AlphaFoldDB" id="A0A967BC94"/>
<evidence type="ECO:0000256" key="3">
    <source>
        <dbReference type="ARBA" id="ARBA00023002"/>
    </source>
</evidence>
<protein>
    <submittedName>
        <fullName evidence="4">Cobalt-precorrin-6A reductase</fullName>
        <ecNumber evidence="4">1.3.1.106</ecNumber>
    </submittedName>
</protein>
<dbReference type="InterPro" id="IPR003723">
    <property type="entry name" value="Precorrin-6x_reduct"/>
</dbReference>
<sequence>MTLLLLAGTSQAQELACELSERGTPAVASLAGATRAPKPLALPTRSGGFGGADGFRAYLAEAGISAVLDATHPFAHQISQRSARICADLGLPYCQLLRPAWQPQPGDDWTMVDHEAEAAQYIAPGSTVFLATGRQTLPRFANLSGCHLICRQIDPPDGPFPFDNGMFLIGRPPFTVADECDTFRRLGVDWLVVKNAGGVAPATKLTAARELGLRVLMINRPRQPSGVCRVSTVQEALDWVAAL</sequence>
<organism evidence="4 5">
    <name type="scientific">Roseovarius gahaiensis</name>
    <dbReference type="NCBI Taxonomy" id="2716691"/>
    <lineage>
        <taxon>Bacteria</taxon>
        <taxon>Pseudomonadati</taxon>
        <taxon>Pseudomonadota</taxon>
        <taxon>Alphaproteobacteria</taxon>
        <taxon>Rhodobacterales</taxon>
        <taxon>Roseobacteraceae</taxon>
        <taxon>Roseovarius</taxon>
    </lineage>
</organism>
<dbReference type="PANTHER" id="PTHR36925">
    <property type="entry name" value="COBALT-PRECORRIN-6A REDUCTASE"/>
    <property type="match status" value="1"/>
</dbReference>
<evidence type="ECO:0000313" key="4">
    <source>
        <dbReference type="EMBL" id="NHQ75345.1"/>
    </source>
</evidence>
<reference evidence="4" key="1">
    <citation type="submission" date="2020-03" db="EMBL/GenBank/DDBJ databases">
        <title>Roseovarius gahaiensis sp. nov., isolated from Gahai Saline Lake, China.</title>
        <authorList>
            <person name="Sun X."/>
        </authorList>
    </citation>
    <scope>NUCLEOTIDE SEQUENCE</scope>
    <source>
        <strain evidence="4">GH877</strain>
    </source>
</reference>
<dbReference type="EMBL" id="JAAORB010000031">
    <property type="protein sequence ID" value="NHQ75345.1"/>
    <property type="molecule type" value="Genomic_DNA"/>
</dbReference>
<dbReference type="EC" id="1.3.1.106" evidence="4"/>
<accession>A0A967BC94</accession>
<dbReference type="GO" id="GO:0016994">
    <property type="term" value="F:precorrin-6A reductase activity"/>
    <property type="evidence" value="ECO:0007669"/>
    <property type="project" value="InterPro"/>
</dbReference>
<comment type="caution">
    <text evidence="4">The sequence shown here is derived from an EMBL/GenBank/DDBJ whole genome shotgun (WGS) entry which is preliminary data.</text>
</comment>
<dbReference type="PROSITE" id="PS51014">
    <property type="entry name" value="COBK_CBIJ"/>
    <property type="match status" value="1"/>
</dbReference>
<dbReference type="RefSeq" id="WP_167198391.1">
    <property type="nucleotide sequence ID" value="NZ_JAAORB010000031.1"/>
</dbReference>